<dbReference type="GO" id="GO:0004843">
    <property type="term" value="F:cysteine-type deubiquitinase activity"/>
    <property type="evidence" value="ECO:0007669"/>
    <property type="project" value="UniProtKB-EC"/>
</dbReference>
<dbReference type="Pfam" id="PF02099">
    <property type="entry name" value="Josephin"/>
    <property type="match status" value="1"/>
</dbReference>
<evidence type="ECO:0000256" key="5">
    <source>
        <dbReference type="ARBA" id="ARBA00022786"/>
    </source>
</evidence>
<feature type="region of interest" description="Disordered" evidence="13">
    <location>
        <begin position="241"/>
        <end position="272"/>
    </location>
</feature>
<dbReference type="GO" id="GO:0005634">
    <property type="term" value="C:nucleus"/>
    <property type="evidence" value="ECO:0007669"/>
    <property type="project" value="UniProtKB-SubCell"/>
</dbReference>
<comment type="caution">
    <text evidence="12">Lacks conserved residue(s) required for the propagation of feature annotation.</text>
</comment>
<keyword evidence="5" id="KW-0833">Ubl conjugation pathway</keyword>
<feature type="active site" description="Proton acceptor" evidence="11">
    <location>
        <position position="120"/>
    </location>
</feature>
<evidence type="ECO:0000256" key="2">
    <source>
        <dbReference type="ARBA" id="ARBA00004123"/>
    </source>
</evidence>
<feature type="compositionally biased region" description="Polar residues" evidence="13">
    <location>
        <begin position="205"/>
        <end position="217"/>
    </location>
</feature>
<dbReference type="Proteomes" id="UP000297245">
    <property type="component" value="Unassembled WGS sequence"/>
</dbReference>
<evidence type="ECO:0000256" key="3">
    <source>
        <dbReference type="ARBA" id="ARBA00012759"/>
    </source>
</evidence>
<name>A0A4S8M1Y9_DENBC</name>
<proteinExistence type="predicted"/>
<dbReference type="InterPro" id="IPR033865">
    <property type="entry name" value="Ataxin-3"/>
</dbReference>
<evidence type="ECO:0000256" key="7">
    <source>
        <dbReference type="ARBA" id="ARBA00022807"/>
    </source>
</evidence>
<evidence type="ECO:0000256" key="11">
    <source>
        <dbReference type="PIRSR" id="PIRSR633865-1"/>
    </source>
</evidence>
<gene>
    <name evidence="15" type="ORF">K435DRAFT_755572</name>
</gene>
<evidence type="ECO:0000259" key="14">
    <source>
        <dbReference type="PROSITE" id="PS50957"/>
    </source>
</evidence>
<dbReference type="Gene3D" id="1.10.287.10">
    <property type="entry name" value="S15/NS1, RNA-binding"/>
    <property type="match status" value="1"/>
</dbReference>
<dbReference type="GO" id="GO:0006508">
    <property type="term" value="P:proteolysis"/>
    <property type="evidence" value="ECO:0007669"/>
    <property type="project" value="UniProtKB-KW"/>
</dbReference>
<evidence type="ECO:0000256" key="10">
    <source>
        <dbReference type="ARBA" id="ARBA00023242"/>
    </source>
</evidence>
<dbReference type="EMBL" id="ML179195">
    <property type="protein sequence ID" value="THU95668.1"/>
    <property type="molecule type" value="Genomic_DNA"/>
</dbReference>
<feature type="region of interest" description="Disordered" evidence="13">
    <location>
        <begin position="383"/>
        <end position="473"/>
    </location>
</feature>
<feature type="active site" evidence="11">
    <location>
        <position position="147"/>
    </location>
</feature>
<keyword evidence="10" id="KW-0539">Nucleus</keyword>
<evidence type="ECO:0000256" key="6">
    <source>
        <dbReference type="ARBA" id="ARBA00022801"/>
    </source>
</evidence>
<evidence type="ECO:0000256" key="4">
    <source>
        <dbReference type="ARBA" id="ARBA00022670"/>
    </source>
</evidence>
<dbReference type="SMART" id="SM01246">
    <property type="entry name" value="Josephin"/>
    <property type="match status" value="1"/>
</dbReference>
<dbReference type="Gene3D" id="3.90.70.40">
    <property type="match status" value="1"/>
</dbReference>
<feature type="active site" description="Nucleophile" evidence="11">
    <location>
        <position position="23"/>
    </location>
</feature>
<organism evidence="15 16">
    <name type="scientific">Dendrothele bispora (strain CBS 962.96)</name>
    <dbReference type="NCBI Taxonomy" id="1314807"/>
    <lineage>
        <taxon>Eukaryota</taxon>
        <taxon>Fungi</taxon>
        <taxon>Dikarya</taxon>
        <taxon>Basidiomycota</taxon>
        <taxon>Agaricomycotina</taxon>
        <taxon>Agaricomycetes</taxon>
        <taxon>Agaricomycetidae</taxon>
        <taxon>Agaricales</taxon>
        <taxon>Agaricales incertae sedis</taxon>
        <taxon>Dendrothele</taxon>
    </lineage>
</organism>
<evidence type="ECO:0000256" key="8">
    <source>
        <dbReference type="ARBA" id="ARBA00023015"/>
    </source>
</evidence>
<keyword evidence="6" id="KW-0378">Hydrolase</keyword>
<dbReference type="InterPro" id="IPR003903">
    <property type="entry name" value="UIM_dom"/>
</dbReference>
<dbReference type="PRINTS" id="PR01233">
    <property type="entry name" value="JOSEPHIN"/>
</dbReference>
<dbReference type="OrthoDB" id="10063692at2759"/>
<evidence type="ECO:0000313" key="15">
    <source>
        <dbReference type="EMBL" id="THU95668.1"/>
    </source>
</evidence>
<keyword evidence="7" id="KW-0788">Thiol protease</keyword>
<evidence type="ECO:0000313" key="16">
    <source>
        <dbReference type="Proteomes" id="UP000297245"/>
    </source>
</evidence>
<dbReference type="PANTHER" id="PTHR14159">
    <property type="entry name" value="ATAXIN-3-RELATED"/>
    <property type="match status" value="1"/>
</dbReference>
<feature type="compositionally biased region" description="Low complexity" evidence="13">
    <location>
        <begin position="392"/>
        <end position="421"/>
    </location>
</feature>
<evidence type="ECO:0000256" key="12">
    <source>
        <dbReference type="PROSITE-ProRule" id="PRU00331"/>
    </source>
</evidence>
<dbReference type="InterPro" id="IPR006155">
    <property type="entry name" value="Josephin"/>
</dbReference>
<comment type="subcellular location">
    <subcellularLocation>
        <location evidence="2">Nucleus</location>
    </subcellularLocation>
</comment>
<dbReference type="AlphaFoldDB" id="A0A4S8M1Y9"/>
<dbReference type="EC" id="3.4.19.12" evidence="3"/>
<feature type="compositionally biased region" description="Polar residues" evidence="13">
    <location>
        <begin position="321"/>
        <end position="330"/>
    </location>
</feature>
<comment type="catalytic activity">
    <reaction evidence="1">
        <text>Thiol-dependent hydrolysis of ester, thioester, amide, peptide and isopeptide bonds formed by the C-terminal Gly of ubiquitin (a 76-residue protein attached to proteins as an intracellular targeting signal).</text>
        <dbReference type="EC" id="3.4.19.12"/>
    </reaction>
</comment>
<keyword evidence="4" id="KW-0645">Protease</keyword>
<evidence type="ECO:0000256" key="1">
    <source>
        <dbReference type="ARBA" id="ARBA00000707"/>
    </source>
</evidence>
<feature type="compositionally biased region" description="Low complexity" evidence="13">
    <location>
        <begin position="253"/>
        <end position="266"/>
    </location>
</feature>
<keyword evidence="16" id="KW-1185">Reference proteome</keyword>
<feature type="domain" description="Josephin" evidence="14">
    <location>
        <begin position="8"/>
        <end position="193"/>
    </location>
</feature>
<feature type="compositionally biased region" description="Acidic residues" evidence="13">
    <location>
        <begin position="436"/>
        <end position="447"/>
    </location>
</feature>
<dbReference type="GO" id="GO:0016579">
    <property type="term" value="P:protein deubiquitination"/>
    <property type="evidence" value="ECO:0007669"/>
    <property type="project" value="InterPro"/>
</dbReference>
<feature type="region of interest" description="Disordered" evidence="13">
    <location>
        <begin position="321"/>
        <end position="368"/>
    </location>
</feature>
<evidence type="ECO:0000256" key="9">
    <source>
        <dbReference type="ARBA" id="ARBA00023163"/>
    </source>
</evidence>
<feature type="compositionally biased region" description="Basic and acidic residues" evidence="13">
    <location>
        <begin position="458"/>
        <end position="473"/>
    </location>
</feature>
<protein>
    <recommendedName>
        <fullName evidence="3">ubiquitinyl hydrolase 1</fullName>
        <ecNumber evidence="3">3.4.19.12</ecNumber>
    </recommendedName>
</protein>
<keyword evidence="9" id="KW-0804">Transcription</keyword>
<feature type="region of interest" description="Disordered" evidence="13">
    <location>
        <begin position="197"/>
        <end position="225"/>
    </location>
</feature>
<keyword evidence="8" id="KW-0805">Transcription regulation</keyword>
<reference evidence="15 16" key="1">
    <citation type="journal article" date="2019" name="Nat. Ecol. Evol.">
        <title>Megaphylogeny resolves global patterns of mushroom evolution.</title>
        <authorList>
            <person name="Varga T."/>
            <person name="Krizsan K."/>
            <person name="Foldi C."/>
            <person name="Dima B."/>
            <person name="Sanchez-Garcia M."/>
            <person name="Sanchez-Ramirez S."/>
            <person name="Szollosi G.J."/>
            <person name="Szarkandi J.G."/>
            <person name="Papp V."/>
            <person name="Albert L."/>
            <person name="Andreopoulos W."/>
            <person name="Angelini C."/>
            <person name="Antonin V."/>
            <person name="Barry K.W."/>
            <person name="Bougher N.L."/>
            <person name="Buchanan P."/>
            <person name="Buyck B."/>
            <person name="Bense V."/>
            <person name="Catcheside P."/>
            <person name="Chovatia M."/>
            <person name="Cooper J."/>
            <person name="Damon W."/>
            <person name="Desjardin D."/>
            <person name="Finy P."/>
            <person name="Geml J."/>
            <person name="Haridas S."/>
            <person name="Hughes K."/>
            <person name="Justo A."/>
            <person name="Karasinski D."/>
            <person name="Kautmanova I."/>
            <person name="Kiss B."/>
            <person name="Kocsube S."/>
            <person name="Kotiranta H."/>
            <person name="LaButti K.M."/>
            <person name="Lechner B.E."/>
            <person name="Liimatainen K."/>
            <person name="Lipzen A."/>
            <person name="Lukacs Z."/>
            <person name="Mihaltcheva S."/>
            <person name="Morgado L.N."/>
            <person name="Niskanen T."/>
            <person name="Noordeloos M.E."/>
            <person name="Ohm R.A."/>
            <person name="Ortiz-Santana B."/>
            <person name="Ovrebo C."/>
            <person name="Racz N."/>
            <person name="Riley R."/>
            <person name="Savchenko A."/>
            <person name="Shiryaev A."/>
            <person name="Soop K."/>
            <person name="Spirin V."/>
            <person name="Szebenyi C."/>
            <person name="Tomsovsky M."/>
            <person name="Tulloss R.E."/>
            <person name="Uehling J."/>
            <person name="Grigoriev I.V."/>
            <person name="Vagvolgyi C."/>
            <person name="Papp T."/>
            <person name="Martin F.M."/>
            <person name="Miettinen O."/>
            <person name="Hibbett D.S."/>
            <person name="Nagy L.G."/>
        </authorList>
    </citation>
    <scope>NUCLEOTIDE SEQUENCE [LARGE SCALE GENOMIC DNA]</scope>
    <source>
        <strain evidence="15 16">CBS 962.96</strain>
    </source>
</reference>
<dbReference type="SMART" id="SM00726">
    <property type="entry name" value="UIM"/>
    <property type="match status" value="3"/>
</dbReference>
<accession>A0A4S8M1Y9</accession>
<dbReference type="PROSITE" id="PS50957">
    <property type="entry name" value="JOSEPHIN"/>
    <property type="match status" value="1"/>
</dbReference>
<evidence type="ECO:0000256" key="13">
    <source>
        <dbReference type="SAM" id="MobiDB-lite"/>
    </source>
</evidence>
<dbReference type="PANTHER" id="PTHR14159:SF0">
    <property type="entry name" value="ATAXIN-3-RELATED"/>
    <property type="match status" value="1"/>
</dbReference>
<sequence>MAGLENLTALIYHEQQQEGSMLCAQHALNSLLQGHYFMAPDLSEIARQLDELEGNYDQDHGQTPSISQNMDDTGFFSIQVLEHALKVWGLSLVRWRGEDMRPYQDRPHTQLAFILNHEQHWYTLRRFGPAWADFRDDPGFGHWYNLNSFLPRPEWVGKLYLGMVLHQAESEGYSVFVVVQTDASSPLALPRTEADHLAGTLPEPGSTSHMSDTARLSSHSEIRGPDDEDWELQMALHASLEDGDPAASPPSDPTSTSPSLGTSTLTQINSPIVGHDFGAASRRMLQRMQAEQVHVQRELWSSVPRPGIEDENAETLQRALAQSESMTRTGESGDDDSNMESLQSVDTSVDWPRGSRNLLSNPNDRNYDDEDEELQAALKASLDSMTGPWSPPSQSIAPAPVASSSSGGTTAATTSRSSSDIRSPKNTEAISNSTPLEEDIDDADLDPSDISGTTPKSVDLEEMRRLRLARFDR</sequence>